<dbReference type="InParanoid" id="A0A2K2D0N4"/>
<evidence type="ECO:0000313" key="3">
    <source>
        <dbReference type="Proteomes" id="UP000008810"/>
    </source>
</evidence>
<name>A0A2K2D0N4_BRADI</name>
<evidence type="ECO:0000313" key="1">
    <source>
        <dbReference type="EMBL" id="PNT67834.1"/>
    </source>
</evidence>
<gene>
    <name evidence="1" type="ORF">BRADI_3g32653v3</name>
</gene>
<dbReference type="AlphaFoldDB" id="A0A2K2D0N4"/>
<reference evidence="1 2" key="1">
    <citation type="journal article" date="2010" name="Nature">
        <title>Genome sequencing and analysis of the model grass Brachypodium distachyon.</title>
        <authorList>
            <consortium name="International Brachypodium Initiative"/>
        </authorList>
    </citation>
    <scope>NUCLEOTIDE SEQUENCE [LARGE SCALE GENOMIC DNA]</scope>
    <source>
        <strain evidence="1 2">Bd21</strain>
    </source>
</reference>
<dbReference type="Proteomes" id="UP000008810">
    <property type="component" value="Chromosome 3"/>
</dbReference>
<reference evidence="2" key="3">
    <citation type="submission" date="2018-08" db="UniProtKB">
        <authorList>
            <consortium name="EnsemblPlants"/>
        </authorList>
    </citation>
    <scope>IDENTIFICATION</scope>
    <source>
        <strain evidence="2">cv. Bd21</strain>
    </source>
</reference>
<dbReference type="Gramene" id="PNT67834">
    <property type="protein sequence ID" value="PNT67834"/>
    <property type="gene ID" value="BRADI_3g32653v3"/>
</dbReference>
<protein>
    <submittedName>
        <fullName evidence="1 2">Uncharacterized protein</fullName>
    </submittedName>
</protein>
<reference evidence="1" key="2">
    <citation type="submission" date="2017-06" db="EMBL/GenBank/DDBJ databases">
        <title>WGS assembly of Brachypodium distachyon.</title>
        <authorList>
            <consortium name="The International Brachypodium Initiative"/>
            <person name="Lucas S."/>
            <person name="Harmon-Smith M."/>
            <person name="Lail K."/>
            <person name="Tice H."/>
            <person name="Grimwood J."/>
            <person name="Bruce D."/>
            <person name="Barry K."/>
            <person name="Shu S."/>
            <person name="Lindquist E."/>
            <person name="Wang M."/>
            <person name="Pitluck S."/>
            <person name="Vogel J.P."/>
            <person name="Garvin D.F."/>
            <person name="Mockler T.C."/>
            <person name="Schmutz J."/>
            <person name="Rokhsar D."/>
            <person name="Bevan M.W."/>
        </authorList>
    </citation>
    <scope>NUCLEOTIDE SEQUENCE</scope>
    <source>
        <strain evidence="1">Bd21</strain>
    </source>
</reference>
<dbReference type="EnsemblPlants" id="PNT67834">
    <property type="protein sequence ID" value="PNT67834"/>
    <property type="gene ID" value="BRADI_3g32653v3"/>
</dbReference>
<evidence type="ECO:0000313" key="2">
    <source>
        <dbReference type="EnsemblPlants" id="PNT67834"/>
    </source>
</evidence>
<sequence length="184" mass="20614">MTSRHCCNHRHRLTFSLPSNAALHRPSPRTVHDLPVPQGEHVITLLFIEFLPTSTKLQRRHSKADEAEQGEQVNSSVVLIGSTEPPGGEIERKISAKPQEGEMSHFTNALQTPSICFLDLSMLIMILHCVISKFINLLLTLCVPAETTVVFQNSSICFFYSKRPLILLCYITLKQVLHLKSKGA</sequence>
<proteinExistence type="predicted"/>
<accession>A0A2K2D0N4</accession>
<keyword evidence="3" id="KW-1185">Reference proteome</keyword>
<organism evidence="1">
    <name type="scientific">Brachypodium distachyon</name>
    <name type="common">Purple false brome</name>
    <name type="synonym">Trachynia distachya</name>
    <dbReference type="NCBI Taxonomy" id="15368"/>
    <lineage>
        <taxon>Eukaryota</taxon>
        <taxon>Viridiplantae</taxon>
        <taxon>Streptophyta</taxon>
        <taxon>Embryophyta</taxon>
        <taxon>Tracheophyta</taxon>
        <taxon>Spermatophyta</taxon>
        <taxon>Magnoliopsida</taxon>
        <taxon>Liliopsida</taxon>
        <taxon>Poales</taxon>
        <taxon>Poaceae</taxon>
        <taxon>BOP clade</taxon>
        <taxon>Pooideae</taxon>
        <taxon>Stipodae</taxon>
        <taxon>Brachypodieae</taxon>
        <taxon>Brachypodium</taxon>
    </lineage>
</organism>
<dbReference type="EMBL" id="CM000882">
    <property type="protein sequence ID" value="PNT67834.1"/>
    <property type="molecule type" value="Genomic_DNA"/>
</dbReference>